<evidence type="ECO:0000313" key="3">
    <source>
        <dbReference type="Proteomes" id="UP000367750"/>
    </source>
</evidence>
<feature type="transmembrane region" description="Helical" evidence="1">
    <location>
        <begin position="21"/>
        <end position="40"/>
    </location>
</feature>
<reference evidence="2 3" key="1">
    <citation type="submission" date="2019-09" db="EMBL/GenBank/DDBJ databases">
        <title>Bacillus ochoae sp. nov., Paenibacillus whitsoniae sp. nov., Paenibacillus spiritus sp. nov. Isolated from the Mars Exploration Rover during spacecraft assembly.</title>
        <authorList>
            <person name="Seuylemezian A."/>
            <person name="Vaishampayan P."/>
        </authorList>
    </citation>
    <scope>NUCLEOTIDE SEQUENCE [LARGE SCALE GENOMIC DNA]</scope>
    <source>
        <strain evidence="2 3">MER_111</strain>
    </source>
</reference>
<feature type="transmembrane region" description="Helical" evidence="1">
    <location>
        <begin position="166"/>
        <end position="183"/>
    </location>
</feature>
<dbReference type="EMBL" id="VYKK01000022">
    <property type="protein sequence ID" value="KAA8999652.1"/>
    <property type="molecule type" value="Genomic_DNA"/>
</dbReference>
<keyword evidence="3" id="KW-1185">Reference proteome</keyword>
<dbReference type="Proteomes" id="UP000367750">
    <property type="component" value="Unassembled WGS sequence"/>
</dbReference>
<name>A0A5J5FZB4_9BACL</name>
<keyword evidence="1" id="KW-0472">Membrane</keyword>
<evidence type="ECO:0000256" key="1">
    <source>
        <dbReference type="SAM" id="Phobius"/>
    </source>
</evidence>
<dbReference type="RefSeq" id="WP_150459084.1">
    <property type="nucleotide sequence ID" value="NZ_VYKK01000022.1"/>
</dbReference>
<organism evidence="2 3">
    <name type="scientific">Paenibacillus spiritus</name>
    <dbReference type="NCBI Taxonomy" id="2496557"/>
    <lineage>
        <taxon>Bacteria</taxon>
        <taxon>Bacillati</taxon>
        <taxon>Bacillota</taxon>
        <taxon>Bacilli</taxon>
        <taxon>Bacillales</taxon>
        <taxon>Paenibacillaceae</taxon>
        <taxon>Paenibacillus</taxon>
    </lineage>
</organism>
<comment type="caution">
    <text evidence="2">The sequence shown here is derived from an EMBL/GenBank/DDBJ whole genome shotgun (WGS) entry which is preliminary data.</text>
</comment>
<sequence>MSGFQGAWRLHAKGFKGYLKTPWLVMASILVITLLTGKFGDAGTGERYNGSISVLLIFGFVYSILLIAQTFPYAIGISLRRTDFFLSSTAFLACASAATAAVYLVLSYMEKAVDYWGQHLHYFNLPYLSGANAAELFFIYWLFLMNFNAFGYFLGSLHRRFGGRAVWIFFGVLAAAAALAGGLPDVQNGITDWFAAHESDTALQWTLRSLPLLPAFLLGSFLLLRRAEG</sequence>
<evidence type="ECO:0000313" key="2">
    <source>
        <dbReference type="EMBL" id="KAA8999652.1"/>
    </source>
</evidence>
<feature type="transmembrane region" description="Helical" evidence="1">
    <location>
        <begin position="203"/>
        <end position="224"/>
    </location>
</feature>
<protein>
    <submittedName>
        <fullName evidence="2">Uncharacterized protein</fullName>
    </submittedName>
</protein>
<feature type="transmembrane region" description="Helical" evidence="1">
    <location>
        <begin position="136"/>
        <end position="154"/>
    </location>
</feature>
<dbReference type="AlphaFoldDB" id="A0A5J5FZB4"/>
<proteinExistence type="predicted"/>
<keyword evidence="1" id="KW-1133">Transmembrane helix</keyword>
<gene>
    <name evidence="2" type="ORF">F4V43_15080</name>
</gene>
<keyword evidence="1" id="KW-0812">Transmembrane</keyword>
<feature type="transmembrane region" description="Helical" evidence="1">
    <location>
        <begin position="84"/>
        <end position="106"/>
    </location>
</feature>
<dbReference type="OrthoDB" id="2663350at2"/>
<feature type="transmembrane region" description="Helical" evidence="1">
    <location>
        <begin position="52"/>
        <end position="72"/>
    </location>
</feature>
<accession>A0A5J5FZB4</accession>